<comment type="caution">
    <text evidence="1">The sequence shown here is derived from an EMBL/GenBank/DDBJ whole genome shotgun (WGS) entry which is preliminary data.</text>
</comment>
<proteinExistence type="predicted"/>
<dbReference type="InterPro" id="IPR021679">
    <property type="entry name" value="Toxin_endonuclease_YhaV"/>
</dbReference>
<dbReference type="GO" id="GO:0110001">
    <property type="term" value="C:toxin-antitoxin complex"/>
    <property type="evidence" value="ECO:0007669"/>
    <property type="project" value="InterPro"/>
</dbReference>
<dbReference type="GO" id="GO:0004540">
    <property type="term" value="F:RNA nuclease activity"/>
    <property type="evidence" value="ECO:0007669"/>
    <property type="project" value="InterPro"/>
</dbReference>
<dbReference type="Pfam" id="PF11663">
    <property type="entry name" value="Toxin_YhaV"/>
    <property type="match status" value="1"/>
</dbReference>
<dbReference type="EMBL" id="RMVG01000015">
    <property type="protein sequence ID" value="RPD97588.1"/>
    <property type="molecule type" value="Genomic_DNA"/>
</dbReference>
<evidence type="ECO:0000313" key="1">
    <source>
        <dbReference type="EMBL" id="RPD97588.1"/>
    </source>
</evidence>
<sequence length="164" mass="18753">MDVLQLNGWKIYFHGCFLEQMKALTLEVSALKAAKPDEYMHKKPVKLLAAIRKVIEEQIAADPLNAKYRQGDTLGGEYKHWFRVKFLQQFRLFYRCSEQHKTIVIGWVNSVDTLRAYGSKTDAYRVFSAMLKSGNPPDDWGELLAQAKKEATDSADSTPGIPRR</sequence>
<dbReference type="AlphaFoldDB" id="A0A3N4NTC2"/>
<protein>
    <submittedName>
        <fullName evidence="1">Type II toxin-antitoxin system YhaV family toxin</fullName>
    </submittedName>
</protein>
<evidence type="ECO:0000313" key="2">
    <source>
        <dbReference type="Proteomes" id="UP000281332"/>
    </source>
</evidence>
<reference evidence="1 2" key="1">
    <citation type="submission" date="2018-11" db="EMBL/GenBank/DDBJ databases">
        <title>Whole genome sequencing of Pantoea sp. RIT388.</title>
        <authorList>
            <person name="Gan H.M."/>
            <person name="Hudson A.O."/>
        </authorList>
    </citation>
    <scope>NUCLEOTIDE SEQUENCE [LARGE SCALE GENOMIC DNA]</scope>
    <source>
        <strain evidence="1 2">RIT388</strain>
    </source>
</reference>
<name>A0A3N4NTC2_9GAMM</name>
<dbReference type="Gene3D" id="3.30.2310.20">
    <property type="entry name" value="RelE-like"/>
    <property type="match status" value="1"/>
</dbReference>
<dbReference type="InterPro" id="IPR035093">
    <property type="entry name" value="RelE/ParE_toxin_dom_sf"/>
</dbReference>
<gene>
    <name evidence="1" type="ORF">BBB56_17400</name>
</gene>
<dbReference type="Proteomes" id="UP000281332">
    <property type="component" value="Unassembled WGS sequence"/>
</dbReference>
<accession>A0A3N4NTC2</accession>
<dbReference type="OrthoDB" id="515905at2"/>
<keyword evidence="2" id="KW-1185">Reference proteome</keyword>
<organism evidence="1 2">
    <name type="scientific">Candidatus Pantoea deserta</name>
    <dbReference type="NCBI Taxonomy" id="1869313"/>
    <lineage>
        <taxon>Bacteria</taxon>
        <taxon>Pseudomonadati</taxon>
        <taxon>Pseudomonadota</taxon>
        <taxon>Gammaproteobacteria</taxon>
        <taxon>Enterobacterales</taxon>
        <taxon>Erwiniaceae</taxon>
        <taxon>Pantoea</taxon>
    </lineage>
</organism>
<dbReference type="RefSeq" id="WP_123802180.1">
    <property type="nucleotide sequence ID" value="NZ_RMVG01000015.1"/>
</dbReference>